<keyword evidence="11" id="KW-1185">Reference proteome</keyword>
<evidence type="ECO:0000259" key="10">
    <source>
        <dbReference type="PROSITE" id="PS50262"/>
    </source>
</evidence>
<feature type="transmembrane region" description="Helical" evidence="9">
    <location>
        <begin position="37"/>
        <end position="64"/>
    </location>
</feature>
<feature type="transmembrane region" description="Helical" evidence="9">
    <location>
        <begin position="84"/>
        <end position="107"/>
    </location>
</feature>
<dbReference type="OrthoDB" id="5961317at2759"/>
<feature type="domain" description="G-protein coupled receptors family 1 profile" evidence="10">
    <location>
        <begin position="57"/>
        <end position="321"/>
    </location>
</feature>
<dbReference type="Gene3D" id="1.20.1070.10">
    <property type="entry name" value="Rhodopsin 7-helix transmembrane proteins"/>
    <property type="match status" value="1"/>
</dbReference>
<proteinExistence type="inferred from homology"/>
<dbReference type="SUPFAM" id="SSF81321">
    <property type="entry name" value="Family A G protein-coupled receptor-like"/>
    <property type="match status" value="1"/>
</dbReference>
<dbReference type="PROSITE" id="PS00237">
    <property type="entry name" value="G_PROTEIN_RECEP_F1_1"/>
    <property type="match status" value="1"/>
</dbReference>
<feature type="transmembrane region" description="Helical" evidence="9">
    <location>
        <begin position="210"/>
        <end position="238"/>
    </location>
</feature>
<dbReference type="PROSITE" id="PS50262">
    <property type="entry name" value="G_PROTEIN_RECEP_F1_2"/>
    <property type="match status" value="1"/>
</dbReference>
<evidence type="ECO:0000256" key="1">
    <source>
        <dbReference type="ARBA" id="ARBA00004141"/>
    </source>
</evidence>
<evidence type="ECO:0000256" key="9">
    <source>
        <dbReference type="SAM" id="Phobius"/>
    </source>
</evidence>
<name>A0A6P8IR74_ACTTE</name>
<evidence type="ECO:0000313" key="12">
    <source>
        <dbReference type="RefSeq" id="XP_031568773.1"/>
    </source>
</evidence>
<keyword evidence="5 9" id="KW-0472">Membrane</keyword>
<organism evidence="11 12">
    <name type="scientific">Actinia tenebrosa</name>
    <name type="common">Australian red waratah sea anemone</name>
    <dbReference type="NCBI Taxonomy" id="6105"/>
    <lineage>
        <taxon>Eukaryota</taxon>
        <taxon>Metazoa</taxon>
        <taxon>Cnidaria</taxon>
        <taxon>Anthozoa</taxon>
        <taxon>Hexacorallia</taxon>
        <taxon>Actiniaria</taxon>
        <taxon>Actiniidae</taxon>
        <taxon>Actinia</taxon>
    </lineage>
</organism>
<reference evidence="12" key="1">
    <citation type="submission" date="2025-08" db="UniProtKB">
        <authorList>
            <consortium name="RefSeq"/>
        </authorList>
    </citation>
    <scope>IDENTIFICATION</scope>
    <source>
        <tissue evidence="12">Tentacle</tissue>
    </source>
</reference>
<feature type="transmembrane region" description="Helical" evidence="9">
    <location>
        <begin position="127"/>
        <end position="145"/>
    </location>
</feature>
<sequence>MENKDPKDEFLRQNSSVYSSQAINNTSREYVFAPVSYLIKLIILTAMLSFGVYGLIANSLILYFKHKQHRRRRHTIRRPFSRSLTEYFINSLALSDLLCCLISLPLYSSEMFIDFVKSDSVCRFTRLFNSMFAVITILNLLVIGVERHLTIFHPFFILSRRTAKKMVAAAWVLGVLFTLVSVPAYGLVYFEDIDKNYYTLVCKYDSSMPLYRALFITFISILYIVPSFILTFISLCILNRQRESQRADAFQNTRRALSRLKVTRMFVSLIFAFIIPYMAFSMYSSFRMVFKVNVSFTADYIVRHISVSLIYANGSISATILIYYEKLYNDFWSCFQSRSSTTNDQYNKTVQRKDPVYDENARKNRTSAV</sequence>
<evidence type="ECO:0000256" key="8">
    <source>
        <dbReference type="RuleBase" id="RU000688"/>
    </source>
</evidence>
<dbReference type="Pfam" id="PF00001">
    <property type="entry name" value="7tm_1"/>
    <property type="match status" value="1"/>
</dbReference>
<dbReference type="PANTHER" id="PTHR45695:SF9">
    <property type="entry name" value="LEUCOKININ RECEPTOR"/>
    <property type="match status" value="1"/>
</dbReference>
<evidence type="ECO:0000313" key="11">
    <source>
        <dbReference type="Proteomes" id="UP000515163"/>
    </source>
</evidence>
<dbReference type="CDD" id="cd00637">
    <property type="entry name" value="7tm_classA_rhodopsin-like"/>
    <property type="match status" value="1"/>
</dbReference>
<dbReference type="PRINTS" id="PR00237">
    <property type="entry name" value="GPCRRHODOPSN"/>
</dbReference>
<keyword evidence="3 9" id="KW-1133">Transmembrane helix</keyword>
<keyword evidence="6 8" id="KW-0675">Receptor</keyword>
<dbReference type="InterPro" id="IPR000276">
    <property type="entry name" value="GPCR_Rhodpsn"/>
</dbReference>
<dbReference type="PANTHER" id="PTHR45695">
    <property type="entry name" value="LEUCOKININ RECEPTOR-RELATED"/>
    <property type="match status" value="1"/>
</dbReference>
<protein>
    <submittedName>
        <fullName evidence="12">Neuromedin-U receptor 1-like</fullName>
    </submittedName>
</protein>
<dbReference type="GO" id="GO:0005886">
    <property type="term" value="C:plasma membrane"/>
    <property type="evidence" value="ECO:0007669"/>
    <property type="project" value="TreeGrafter"/>
</dbReference>
<feature type="transmembrane region" description="Helical" evidence="9">
    <location>
        <begin position="166"/>
        <end position="190"/>
    </location>
</feature>
<evidence type="ECO:0000256" key="2">
    <source>
        <dbReference type="ARBA" id="ARBA00022692"/>
    </source>
</evidence>
<evidence type="ECO:0000256" key="3">
    <source>
        <dbReference type="ARBA" id="ARBA00022989"/>
    </source>
</evidence>
<dbReference type="GeneID" id="116303381"/>
<keyword evidence="4 8" id="KW-0297">G-protein coupled receptor</keyword>
<evidence type="ECO:0000256" key="4">
    <source>
        <dbReference type="ARBA" id="ARBA00023040"/>
    </source>
</evidence>
<comment type="subcellular location">
    <subcellularLocation>
        <location evidence="1">Membrane</location>
        <topology evidence="1">Multi-pass membrane protein</topology>
    </subcellularLocation>
</comment>
<evidence type="ECO:0000256" key="5">
    <source>
        <dbReference type="ARBA" id="ARBA00023136"/>
    </source>
</evidence>
<dbReference type="KEGG" id="aten:116303381"/>
<gene>
    <name evidence="12" type="primary">LOC116303381</name>
</gene>
<evidence type="ECO:0000256" key="6">
    <source>
        <dbReference type="ARBA" id="ARBA00023170"/>
    </source>
</evidence>
<keyword evidence="7 8" id="KW-0807">Transducer</keyword>
<dbReference type="RefSeq" id="XP_031568773.1">
    <property type="nucleotide sequence ID" value="XM_031712913.1"/>
</dbReference>
<dbReference type="Proteomes" id="UP000515163">
    <property type="component" value="Unplaced"/>
</dbReference>
<accession>A0A6P8IR74</accession>
<feature type="transmembrane region" description="Helical" evidence="9">
    <location>
        <begin position="262"/>
        <end position="280"/>
    </location>
</feature>
<keyword evidence="2 8" id="KW-0812">Transmembrane</keyword>
<dbReference type="AlphaFoldDB" id="A0A6P8IR74"/>
<evidence type="ECO:0000256" key="7">
    <source>
        <dbReference type="ARBA" id="ARBA00023224"/>
    </source>
</evidence>
<dbReference type="InterPro" id="IPR017452">
    <property type="entry name" value="GPCR_Rhodpsn_7TM"/>
</dbReference>
<dbReference type="GO" id="GO:0004930">
    <property type="term" value="F:G protein-coupled receptor activity"/>
    <property type="evidence" value="ECO:0007669"/>
    <property type="project" value="UniProtKB-KW"/>
</dbReference>
<comment type="similarity">
    <text evidence="8">Belongs to the G-protein coupled receptor 1 family.</text>
</comment>
<feature type="transmembrane region" description="Helical" evidence="9">
    <location>
        <begin position="300"/>
        <end position="324"/>
    </location>
</feature>
<dbReference type="InParanoid" id="A0A6P8IR74"/>